<evidence type="ECO:0000256" key="2">
    <source>
        <dbReference type="ARBA" id="ARBA00022517"/>
    </source>
</evidence>
<evidence type="ECO:0000313" key="6">
    <source>
        <dbReference type="EMBL" id="SCJ80977.1"/>
    </source>
</evidence>
<dbReference type="SUPFAM" id="SSF74942">
    <property type="entry name" value="YhbC-like, C-terminal domain"/>
    <property type="match status" value="1"/>
</dbReference>
<dbReference type="GO" id="GO:0006412">
    <property type="term" value="P:translation"/>
    <property type="evidence" value="ECO:0007669"/>
    <property type="project" value="TreeGrafter"/>
</dbReference>
<reference evidence="6" key="1">
    <citation type="submission" date="2015-09" db="EMBL/GenBank/DDBJ databases">
        <authorList>
            <consortium name="Pathogen Informatics"/>
        </authorList>
    </citation>
    <scope>NUCLEOTIDE SEQUENCE</scope>
    <source>
        <strain evidence="6">2789STDY5834896</strain>
    </source>
</reference>
<proteinExistence type="inferred from homology"/>
<dbReference type="CDD" id="cd01734">
    <property type="entry name" value="YlxS_C"/>
    <property type="match status" value="1"/>
</dbReference>
<dbReference type="InterPro" id="IPR036847">
    <property type="entry name" value="RimP_C_sf"/>
</dbReference>
<comment type="subcellular location">
    <subcellularLocation>
        <location evidence="3">Cytoplasm</location>
    </subcellularLocation>
</comment>
<dbReference type="EMBL" id="FMHG01000001">
    <property type="protein sequence ID" value="SCJ80977.1"/>
    <property type="molecule type" value="Genomic_DNA"/>
</dbReference>
<dbReference type="InterPro" id="IPR003728">
    <property type="entry name" value="Ribosome_maturation_RimP"/>
</dbReference>
<dbReference type="Pfam" id="PF02576">
    <property type="entry name" value="RimP_N"/>
    <property type="match status" value="1"/>
</dbReference>
<dbReference type="PANTHER" id="PTHR33867:SF1">
    <property type="entry name" value="RIBOSOME MATURATION FACTOR RIMP"/>
    <property type="match status" value="1"/>
</dbReference>
<dbReference type="GO" id="GO:0005829">
    <property type="term" value="C:cytosol"/>
    <property type="evidence" value="ECO:0007669"/>
    <property type="project" value="TreeGrafter"/>
</dbReference>
<organism evidence="6">
    <name type="scientific">uncultured Anaerotruncus sp</name>
    <dbReference type="NCBI Taxonomy" id="905011"/>
    <lineage>
        <taxon>Bacteria</taxon>
        <taxon>Bacillati</taxon>
        <taxon>Bacillota</taxon>
        <taxon>Clostridia</taxon>
        <taxon>Eubacteriales</taxon>
        <taxon>Oscillospiraceae</taxon>
        <taxon>Anaerotruncus</taxon>
        <taxon>environmental samples</taxon>
    </lineage>
</organism>
<evidence type="ECO:0000256" key="1">
    <source>
        <dbReference type="ARBA" id="ARBA00022490"/>
    </source>
</evidence>
<comment type="similarity">
    <text evidence="3">Belongs to the RimP family.</text>
</comment>
<dbReference type="Pfam" id="PF17384">
    <property type="entry name" value="DUF150_C"/>
    <property type="match status" value="1"/>
</dbReference>
<feature type="domain" description="Ribosome maturation factor RimP C-terminal" evidence="5">
    <location>
        <begin position="92"/>
        <end position="143"/>
    </location>
</feature>
<sequence>MAKRSKGGNTAALVTQLAQPICEQCGVQLWDVLYIKEGSDWFLRVIIDRDPAVDIDDCEKVSRALSKVLDEKDPIPDSYYLEVSSPGIERVLHREAHFAAYIGKPVRVLLIRPQDGKKELEGQLLQKEGNSISLQTEAGQVTVDLAQAVRVQAVDIEQLEMGGN</sequence>
<dbReference type="FunFam" id="3.30.300.70:FF:000001">
    <property type="entry name" value="Ribosome maturation factor RimP"/>
    <property type="match status" value="1"/>
</dbReference>
<feature type="domain" description="Ribosome maturation factor RimP N-terminal" evidence="4">
    <location>
        <begin position="18"/>
        <end position="89"/>
    </location>
</feature>
<dbReference type="HAMAP" id="MF_01077">
    <property type="entry name" value="RimP"/>
    <property type="match status" value="1"/>
</dbReference>
<dbReference type="Gene3D" id="3.30.300.70">
    <property type="entry name" value="RimP-like superfamily, N-terminal"/>
    <property type="match status" value="1"/>
</dbReference>
<dbReference type="InterPro" id="IPR035956">
    <property type="entry name" value="RimP_N_sf"/>
</dbReference>
<name>A0A1C6JG40_9FIRM</name>
<evidence type="ECO:0000259" key="5">
    <source>
        <dbReference type="Pfam" id="PF17384"/>
    </source>
</evidence>
<dbReference type="AlphaFoldDB" id="A0A1C6JG40"/>
<dbReference type="SUPFAM" id="SSF75420">
    <property type="entry name" value="YhbC-like, N-terminal domain"/>
    <property type="match status" value="1"/>
</dbReference>
<comment type="function">
    <text evidence="3">Required for maturation of 30S ribosomal subunits.</text>
</comment>
<dbReference type="GO" id="GO:0000028">
    <property type="term" value="P:ribosomal small subunit assembly"/>
    <property type="evidence" value="ECO:0007669"/>
    <property type="project" value="TreeGrafter"/>
</dbReference>
<evidence type="ECO:0000256" key="3">
    <source>
        <dbReference type="HAMAP-Rule" id="MF_01077"/>
    </source>
</evidence>
<keyword evidence="1 3" id="KW-0963">Cytoplasm</keyword>
<gene>
    <name evidence="3 6" type="primary">rimP</name>
    <name evidence="6" type="ORF">SAMEA3545359_02167</name>
</gene>
<evidence type="ECO:0000259" key="4">
    <source>
        <dbReference type="Pfam" id="PF02576"/>
    </source>
</evidence>
<protein>
    <recommendedName>
        <fullName evidence="3">Ribosome maturation factor RimP</fullName>
    </recommendedName>
</protein>
<accession>A0A1C6JG40</accession>
<dbReference type="PANTHER" id="PTHR33867">
    <property type="entry name" value="RIBOSOME MATURATION FACTOR RIMP"/>
    <property type="match status" value="1"/>
</dbReference>
<keyword evidence="2 3" id="KW-0690">Ribosome biogenesis</keyword>
<dbReference type="InterPro" id="IPR028989">
    <property type="entry name" value="RimP_N"/>
</dbReference>
<dbReference type="InterPro" id="IPR028998">
    <property type="entry name" value="RimP_C"/>
</dbReference>
<dbReference type="Gene3D" id="2.30.30.180">
    <property type="entry name" value="Ribosome maturation factor RimP, C-terminal domain"/>
    <property type="match status" value="1"/>
</dbReference>